<dbReference type="Gene3D" id="1.20.120.530">
    <property type="entry name" value="GntR ligand-binding domain-like"/>
    <property type="match status" value="1"/>
</dbReference>
<dbReference type="Gene3D" id="1.10.10.10">
    <property type="entry name" value="Winged helix-like DNA-binding domain superfamily/Winged helix DNA-binding domain"/>
    <property type="match status" value="1"/>
</dbReference>
<dbReference type="PANTHER" id="PTHR43537:SF49">
    <property type="entry name" value="TRANSCRIPTIONAL REGULATORY PROTEIN"/>
    <property type="match status" value="1"/>
</dbReference>
<keyword evidence="1" id="KW-0805">Transcription regulation</keyword>
<keyword evidence="6" id="KW-1185">Reference proteome</keyword>
<feature type="domain" description="HTH gntR-type" evidence="4">
    <location>
        <begin position="3"/>
        <end position="70"/>
    </location>
</feature>
<evidence type="ECO:0000256" key="3">
    <source>
        <dbReference type="ARBA" id="ARBA00023163"/>
    </source>
</evidence>
<accession>A0ABS5FKR6</accession>
<evidence type="ECO:0000313" key="6">
    <source>
        <dbReference type="Proteomes" id="UP001315278"/>
    </source>
</evidence>
<sequence length="216" mass="23691">MRARVSNELCRRIESDIVEGRLLPGDRLDEQGLAKRFGVSRTPAREALLRLADEGLVKFKSRQGAVVASMTPQRAIGMVEILTALEAEAAGLAARRMTDVERTALREIHRESAATVRSGDTAGYIKLNTAFHEAIYAGARNVSLADLVTETRLRMRFFRHQSLSRLARLAASFDEHARVLAAIEAGHELEAQQAMRAHIAVGGTVFADMVASIDLE</sequence>
<dbReference type="SMART" id="SM00895">
    <property type="entry name" value="FCD"/>
    <property type="match status" value="1"/>
</dbReference>
<protein>
    <submittedName>
        <fullName evidence="5">GntR family transcriptional regulator</fullName>
    </submittedName>
</protein>
<comment type="caution">
    <text evidence="5">The sequence shown here is derived from an EMBL/GenBank/DDBJ whole genome shotgun (WGS) entry which is preliminary data.</text>
</comment>
<evidence type="ECO:0000256" key="1">
    <source>
        <dbReference type="ARBA" id="ARBA00023015"/>
    </source>
</evidence>
<dbReference type="SUPFAM" id="SSF46785">
    <property type="entry name" value="Winged helix' DNA-binding domain"/>
    <property type="match status" value="1"/>
</dbReference>
<dbReference type="InterPro" id="IPR008920">
    <property type="entry name" value="TF_FadR/GntR_C"/>
</dbReference>
<dbReference type="RefSeq" id="WP_212396868.1">
    <property type="nucleotide sequence ID" value="NZ_JAFCJH010000017.1"/>
</dbReference>
<dbReference type="EMBL" id="JAFCJH010000017">
    <property type="protein sequence ID" value="MBR0797367.1"/>
    <property type="molecule type" value="Genomic_DNA"/>
</dbReference>
<organism evidence="5 6">
    <name type="scientific">Bradyrhizobium jicamae</name>
    <dbReference type="NCBI Taxonomy" id="280332"/>
    <lineage>
        <taxon>Bacteria</taxon>
        <taxon>Pseudomonadati</taxon>
        <taxon>Pseudomonadota</taxon>
        <taxon>Alphaproteobacteria</taxon>
        <taxon>Hyphomicrobiales</taxon>
        <taxon>Nitrobacteraceae</taxon>
        <taxon>Bradyrhizobium</taxon>
    </lineage>
</organism>
<dbReference type="InterPro" id="IPR000524">
    <property type="entry name" value="Tscrpt_reg_HTH_GntR"/>
</dbReference>
<dbReference type="PANTHER" id="PTHR43537">
    <property type="entry name" value="TRANSCRIPTIONAL REGULATOR, GNTR FAMILY"/>
    <property type="match status" value="1"/>
</dbReference>
<evidence type="ECO:0000259" key="4">
    <source>
        <dbReference type="PROSITE" id="PS50949"/>
    </source>
</evidence>
<dbReference type="PROSITE" id="PS50949">
    <property type="entry name" value="HTH_GNTR"/>
    <property type="match status" value="1"/>
</dbReference>
<dbReference type="InterPro" id="IPR036388">
    <property type="entry name" value="WH-like_DNA-bd_sf"/>
</dbReference>
<keyword evidence="3" id="KW-0804">Transcription</keyword>
<dbReference type="CDD" id="cd07377">
    <property type="entry name" value="WHTH_GntR"/>
    <property type="match status" value="1"/>
</dbReference>
<proteinExistence type="predicted"/>
<keyword evidence="2" id="KW-0238">DNA-binding</keyword>
<dbReference type="SUPFAM" id="SSF48008">
    <property type="entry name" value="GntR ligand-binding domain-like"/>
    <property type="match status" value="1"/>
</dbReference>
<dbReference type="Pfam" id="PF07729">
    <property type="entry name" value="FCD"/>
    <property type="match status" value="1"/>
</dbReference>
<reference evidence="6" key="1">
    <citation type="journal article" date="2021" name="ISME J.">
        <title>Evolutionary origin and ecological implication of a unique nif island in free-living Bradyrhizobium lineages.</title>
        <authorList>
            <person name="Tao J."/>
        </authorList>
    </citation>
    <scope>NUCLEOTIDE SEQUENCE [LARGE SCALE GENOMIC DNA]</scope>
    <source>
        <strain evidence="6">SZCCT0434</strain>
    </source>
</reference>
<evidence type="ECO:0000256" key="2">
    <source>
        <dbReference type="ARBA" id="ARBA00023125"/>
    </source>
</evidence>
<dbReference type="Proteomes" id="UP001315278">
    <property type="component" value="Unassembled WGS sequence"/>
</dbReference>
<name>A0ABS5FKR6_9BRAD</name>
<gene>
    <name evidence="5" type="ORF">JQ615_18425</name>
</gene>
<dbReference type="PRINTS" id="PR00035">
    <property type="entry name" value="HTHGNTR"/>
</dbReference>
<dbReference type="SMART" id="SM00345">
    <property type="entry name" value="HTH_GNTR"/>
    <property type="match status" value="1"/>
</dbReference>
<dbReference type="InterPro" id="IPR011711">
    <property type="entry name" value="GntR_C"/>
</dbReference>
<evidence type="ECO:0000313" key="5">
    <source>
        <dbReference type="EMBL" id="MBR0797367.1"/>
    </source>
</evidence>
<dbReference type="Pfam" id="PF00392">
    <property type="entry name" value="GntR"/>
    <property type="match status" value="1"/>
</dbReference>
<dbReference type="InterPro" id="IPR036390">
    <property type="entry name" value="WH_DNA-bd_sf"/>
</dbReference>